<feature type="chain" id="PRO_5011532065" description="Outer membrane protein beta-barrel domain-containing protein" evidence="1">
    <location>
        <begin position="23"/>
        <end position="198"/>
    </location>
</feature>
<dbReference type="AlphaFoldDB" id="A0A1I1LS77"/>
<dbReference type="STRING" id="927664.SAMN05421780_10987"/>
<proteinExistence type="predicted"/>
<evidence type="ECO:0000313" key="3">
    <source>
        <dbReference type="Proteomes" id="UP000199514"/>
    </source>
</evidence>
<evidence type="ECO:0008006" key="4">
    <source>
        <dbReference type="Google" id="ProtNLM"/>
    </source>
</evidence>
<evidence type="ECO:0000313" key="2">
    <source>
        <dbReference type="EMBL" id="SFC75362.1"/>
    </source>
</evidence>
<evidence type="ECO:0000256" key="1">
    <source>
        <dbReference type="SAM" id="SignalP"/>
    </source>
</evidence>
<feature type="signal peptide" evidence="1">
    <location>
        <begin position="1"/>
        <end position="22"/>
    </location>
</feature>
<gene>
    <name evidence="2" type="ORF">SAMN05421780_10987</name>
</gene>
<accession>A0A1I1LS77</accession>
<keyword evidence="1" id="KW-0732">Signal</keyword>
<dbReference type="RefSeq" id="WP_091514579.1">
    <property type="nucleotide sequence ID" value="NZ_FOLE01000009.1"/>
</dbReference>
<sequence length="198" mass="22687">MKKTIKFFAIIFAILVGFTANAQEKTTENKTTYSVEIDPMTYAFKGYAVHVRIKPKNSKRLLLGAGTYAMTYPDFLVNMESANKDKGWNVRITSAYSFFSEYYFKEANNKWFVGLQGGVQNIKIKNDNVEGQSEKYSNMLIMPSIGYNWRPFDNGFYVKPWLGLGYTSKVSGTNSIGTYKYKINPMVNFLTFHVGYTF</sequence>
<keyword evidence="3" id="KW-1185">Reference proteome</keyword>
<dbReference type="EMBL" id="FOLE01000009">
    <property type="protein sequence ID" value="SFC75362.1"/>
    <property type="molecule type" value="Genomic_DNA"/>
</dbReference>
<dbReference type="Proteomes" id="UP000199514">
    <property type="component" value="Unassembled WGS sequence"/>
</dbReference>
<protein>
    <recommendedName>
        <fullName evidence="4">Outer membrane protein beta-barrel domain-containing protein</fullName>
    </recommendedName>
</protein>
<reference evidence="2 3" key="1">
    <citation type="submission" date="2016-10" db="EMBL/GenBank/DDBJ databases">
        <authorList>
            <person name="de Groot N.N."/>
        </authorList>
    </citation>
    <scope>NUCLEOTIDE SEQUENCE [LARGE SCALE GENOMIC DNA]</scope>
    <source>
        <strain evidence="2 3">DSM 6793</strain>
    </source>
</reference>
<dbReference type="OrthoDB" id="7064115at2"/>
<organism evidence="2 3">
    <name type="scientific">Flexibacter flexilis DSM 6793</name>
    <dbReference type="NCBI Taxonomy" id="927664"/>
    <lineage>
        <taxon>Bacteria</taxon>
        <taxon>Pseudomonadati</taxon>
        <taxon>Bacteroidota</taxon>
        <taxon>Cytophagia</taxon>
        <taxon>Cytophagales</taxon>
        <taxon>Flexibacteraceae</taxon>
        <taxon>Flexibacter</taxon>
    </lineage>
</organism>
<name>A0A1I1LS77_9BACT</name>